<dbReference type="Proteomes" id="UP001139311">
    <property type="component" value="Unassembled WGS sequence"/>
</dbReference>
<dbReference type="Gene3D" id="3.90.550.10">
    <property type="entry name" value="Spore Coat Polysaccharide Biosynthesis Protein SpsA, Chain A"/>
    <property type="match status" value="1"/>
</dbReference>
<protein>
    <submittedName>
        <fullName evidence="5">Nucleotidyltransferase family protein</fullName>
    </submittedName>
</protein>
<evidence type="ECO:0000313" key="6">
    <source>
        <dbReference type="Proteomes" id="UP001139311"/>
    </source>
</evidence>
<dbReference type="InterPro" id="IPR050065">
    <property type="entry name" value="GlmU-like"/>
</dbReference>
<proteinExistence type="predicted"/>
<evidence type="ECO:0000256" key="2">
    <source>
        <dbReference type="ARBA" id="ARBA00022695"/>
    </source>
</evidence>
<comment type="caution">
    <text evidence="5">The sequence shown here is derived from an EMBL/GenBank/DDBJ whole genome shotgun (WGS) entry which is preliminary data.</text>
</comment>
<reference evidence="5" key="1">
    <citation type="submission" date="2021-10" db="EMBL/GenBank/DDBJ databases">
        <title>Roseicella aerolatum sp. nov., isolated from aerosols of e-waste dismantling site.</title>
        <authorList>
            <person name="Qin T."/>
        </authorList>
    </citation>
    <scope>NUCLEOTIDE SEQUENCE</scope>
    <source>
        <strain evidence="5">GB24</strain>
    </source>
</reference>
<name>A0A9X1IA64_9PROT</name>
<sequence length="242" mass="26050">MITLTHGMVLAAGLGLRMRPLTETTAKPLLHLDGRSLLDHALDRLAAAGIGQAVVNAHWHADQVAAAVAGRTRPRVTLQREEVLLETGGGVARALPLLGEGPFAVVNGDAMWLDGPRQALARLAAAFDPEQMDGLLLVVRSAQVEGDIGRGDFLLDPLGRVRRPKEREMAPYVFAGVQILSPALVRDVPDGPFSLNILYDRAIESGRLYALVHDGVWFHLSTPADLERAEAAMRAGLVRALF</sequence>
<dbReference type="RefSeq" id="WP_226603912.1">
    <property type="nucleotide sequence ID" value="NZ_JAJAQI010000002.1"/>
</dbReference>
<evidence type="ECO:0000313" key="5">
    <source>
        <dbReference type="EMBL" id="MCB4820546.1"/>
    </source>
</evidence>
<evidence type="ECO:0000256" key="3">
    <source>
        <dbReference type="ARBA" id="ARBA00022842"/>
    </source>
</evidence>
<gene>
    <name evidence="5" type="ORF">LHA35_02215</name>
</gene>
<keyword evidence="2" id="KW-0548">Nucleotidyltransferase</keyword>
<feature type="domain" description="MobA-like NTP transferase" evidence="4">
    <location>
        <begin position="7"/>
        <end position="136"/>
    </location>
</feature>
<dbReference type="Pfam" id="PF12804">
    <property type="entry name" value="NTP_transf_3"/>
    <property type="match status" value="1"/>
</dbReference>
<dbReference type="CDD" id="cd06422">
    <property type="entry name" value="NTP_transferase_like_1"/>
    <property type="match status" value="1"/>
</dbReference>
<dbReference type="EMBL" id="JAJAQI010000002">
    <property type="protein sequence ID" value="MCB4820546.1"/>
    <property type="molecule type" value="Genomic_DNA"/>
</dbReference>
<dbReference type="SUPFAM" id="SSF53448">
    <property type="entry name" value="Nucleotide-diphospho-sugar transferases"/>
    <property type="match status" value="1"/>
</dbReference>
<evidence type="ECO:0000259" key="4">
    <source>
        <dbReference type="Pfam" id="PF12804"/>
    </source>
</evidence>
<dbReference type="InterPro" id="IPR025877">
    <property type="entry name" value="MobA-like_NTP_Trfase"/>
</dbReference>
<dbReference type="InterPro" id="IPR029044">
    <property type="entry name" value="Nucleotide-diphossugar_trans"/>
</dbReference>
<organism evidence="5 6">
    <name type="scientific">Roseicella aerolata</name>
    <dbReference type="NCBI Taxonomy" id="2883479"/>
    <lineage>
        <taxon>Bacteria</taxon>
        <taxon>Pseudomonadati</taxon>
        <taxon>Pseudomonadota</taxon>
        <taxon>Alphaproteobacteria</taxon>
        <taxon>Acetobacterales</taxon>
        <taxon>Roseomonadaceae</taxon>
        <taxon>Roseicella</taxon>
    </lineage>
</organism>
<dbReference type="GO" id="GO:0016779">
    <property type="term" value="F:nucleotidyltransferase activity"/>
    <property type="evidence" value="ECO:0007669"/>
    <property type="project" value="UniProtKB-KW"/>
</dbReference>
<keyword evidence="6" id="KW-1185">Reference proteome</keyword>
<keyword evidence="3" id="KW-0460">Magnesium</keyword>
<accession>A0A9X1IA64</accession>
<dbReference type="AlphaFoldDB" id="A0A9X1IA64"/>
<keyword evidence="1" id="KW-0808">Transferase</keyword>
<evidence type="ECO:0000256" key="1">
    <source>
        <dbReference type="ARBA" id="ARBA00022679"/>
    </source>
</evidence>
<dbReference type="PANTHER" id="PTHR43584:SF8">
    <property type="entry name" value="N-ACETYLMURAMATE ALPHA-1-PHOSPHATE URIDYLYLTRANSFERASE"/>
    <property type="match status" value="1"/>
</dbReference>
<dbReference type="PANTHER" id="PTHR43584">
    <property type="entry name" value="NUCLEOTIDYL TRANSFERASE"/>
    <property type="match status" value="1"/>
</dbReference>